<evidence type="ECO:0000256" key="7">
    <source>
        <dbReference type="PROSITE-ProRule" id="PRU00409"/>
    </source>
</evidence>
<dbReference type="InterPro" id="IPR005479">
    <property type="entry name" value="CPAse_ATP-bd"/>
</dbReference>
<dbReference type="InterPro" id="IPR000089">
    <property type="entry name" value="Biotin_lipoyl"/>
</dbReference>
<protein>
    <submittedName>
        <fullName evidence="11">ATP-grasp domain-containing protein</fullName>
    </submittedName>
</protein>
<dbReference type="InterPro" id="IPR050856">
    <property type="entry name" value="Biotin_carboxylase_complex"/>
</dbReference>
<dbReference type="PROSITE" id="PS50975">
    <property type="entry name" value="ATP_GRASP"/>
    <property type="match status" value="1"/>
</dbReference>
<dbReference type="InterPro" id="IPR011053">
    <property type="entry name" value="Single_hybrid_motif"/>
</dbReference>
<dbReference type="GO" id="GO:0005524">
    <property type="term" value="F:ATP binding"/>
    <property type="evidence" value="ECO:0007669"/>
    <property type="project" value="UniProtKB-UniRule"/>
</dbReference>
<comment type="cofactor">
    <cofactor evidence="1">
        <name>biotin</name>
        <dbReference type="ChEBI" id="CHEBI:57586"/>
    </cofactor>
</comment>
<name>A0A7Y3RK78_9PROT</name>
<evidence type="ECO:0000256" key="3">
    <source>
        <dbReference type="ARBA" id="ARBA00022741"/>
    </source>
</evidence>
<evidence type="ECO:0000256" key="2">
    <source>
        <dbReference type="ARBA" id="ARBA00022598"/>
    </source>
</evidence>
<gene>
    <name evidence="11" type="ORF">HK107_04525</name>
</gene>
<dbReference type="PROSITE" id="PS50968">
    <property type="entry name" value="BIOTINYL_LIPOYL"/>
    <property type="match status" value="1"/>
</dbReference>
<evidence type="ECO:0000256" key="4">
    <source>
        <dbReference type="ARBA" id="ARBA00022840"/>
    </source>
</evidence>
<dbReference type="InterPro" id="IPR048429">
    <property type="entry name" value="MCC_alpha_BT"/>
</dbReference>
<dbReference type="RefSeq" id="WP_173197144.1">
    <property type="nucleotide sequence ID" value="NZ_JABFCX010000002.1"/>
</dbReference>
<feature type="domain" description="ATP-grasp" evidence="9">
    <location>
        <begin position="120"/>
        <end position="317"/>
    </location>
</feature>
<dbReference type="Pfam" id="PF00289">
    <property type="entry name" value="Biotin_carb_N"/>
    <property type="match status" value="1"/>
</dbReference>
<dbReference type="FunFam" id="3.30.470.20:FF:000028">
    <property type="entry name" value="Methylcrotonoyl-CoA carboxylase subunit alpha, mitochondrial"/>
    <property type="match status" value="1"/>
</dbReference>
<dbReference type="PROSITE" id="PS00188">
    <property type="entry name" value="BIOTIN"/>
    <property type="match status" value="1"/>
</dbReference>
<organism evidence="11 12">
    <name type="scientific">Parvularcula mediterranea</name>
    <dbReference type="NCBI Taxonomy" id="2732508"/>
    <lineage>
        <taxon>Bacteria</taxon>
        <taxon>Pseudomonadati</taxon>
        <taxon>Pseudomonadota</taxon>
        <taxon>Alphaproteobacteria</taxon>
        <taxon>Parvularculales</taxon>
        <taxon>Parvularculaceae</taxon>
        <taxon>Parvularcula</taxon>
    </lineage>
</organism>
<reference evidence="11 12" key="1">
    <citation type="submission" date="2020-05" db="EMBL/GenBank/DDBJ databases">
        <title>Parvularcula mediterraneae sp. nov., isolated from polypropylene straw from shallow seawater of the seashore of Laganas in Zakynthos island, Greece.</title>
        <authorList>
            <person name="Szabo I."/>
            <person name="Al-Omari J."/>
            <person name="Rado J."/>
            <person name="Szerdahelyi G.S."/>
        </authorList>
    </citation>
    <scope>NUCLEOTIDE SEQUENCE [LARGE SCALE GENOMIC DNA]</scope>
    <source>
        <strain evidence="11 12">ZS-1/3</strain>
    </source>
</reference>
<dbReference type="PROSITE" id="PS00866">
    <property type="entry name" value="CPSASE_1"/>
    <property type="match status" value="1"/>
</dbReference>
<evidence type="ECO:0000313" key="12">
    <source>
        <dbReference type="Proteomes" id="UP000536835"/>
    </source>
</evidence>
<dbReference type="FunFam" id="3.30.1490.20:FF:000003">
    <property type="entry name" value="acetyl-CoA carboxylase isoform X1"/>
    <property type="match status" value="1"/>
</dbReference>
<evidence type="ECO:0000259" key="10">
    <source>
        <dbReference type="PROSITE" id="PS50979"/>
    </source>
</evidence>
<accession>A0A7Y3RK78</accession>
<keyword evidence="5" id="KW-0809">Transit peptide</keyword>
<evidence type="ECO:0000256" key="1">
    <source>
        <dbReference type="ARBA" id="ARBA00001953"/>
    </source>
</evidence>
<dbReference type="Gene3D" id="3.30.470.20">
    <property type="entry name" value="ATP-grasp fold, B domain"/>
    <property type="match status" value="1"/>
</dbReference>
<dbReference type="CDD" id="cd06850">
    <property type="entry name" value="biotinyl_domain"/>
    <property type="match status" value="1"/>
</dbReference>
<evidence type="ECO:0000313" key="11">
    <source>
        <dbReference type="EMBL" id="NNU15583.1"/>
    </source>
</evidence>
<dbReference type="InterPro" id="IPR011054">
    <property type="entry name" value="Rudment_hybrid_motif"/>
</dbReference>
<dbReference type="Pfam" id="PF02785">
    <property type="entry name" value="Biotin_carb_C"/>
    <property type="match status" value="1"/>
</dbReference>
<dbReference type="GO" id="GO:0046872">
    <property type="term" value="F:metal ion binding"/>
    <property type="evidence" value="ECO:0007669"/>
    <property type="project" value="InterPro"/>
</dbReference>
<dbReference type="Gene3D" id="2.40.50.100">
    <property type="match status" value="1"/>
</dbReference>
<dbReference type="Proteomes" id="UP000536835">
    <property type="component" value="Unassembled WGS sequence"/>
</dbReference>
<dbReference type="InterPro" id="IPR001882">
    <property type="entry name" value="Biotin_BS"/>
</dbReference>
<evidence type="ECO:0000259" key="9">
    <source>
        <dbReference type="PROSITE" id="PS50975"/>
    </source>
</evidence>
<keyword evidence="3 7" id="KW-0547">Nucleotide-binding</keyword>
<dbReference type="SUPFAM" id="SSF51230">
    <property type="entry name" value="Single hybrid motif"/>
    <property type="match status" value="1"/>
</dbReference>
<dbReference type="SMART" id="SM00878">
    <property type="entry name" value="Biotin_carb_C"/>
    <property type="match status" value="1"/>
</dbReference>
<dbReference type="PANTHER" id="PTHR18866">
    <property type="entry name" value="CARBOXYLASE:PYRUVATE/ACETYL-COA/PROPIONYL-COA CARBOXYLASE"/>
    <property type="match status" value="1"/>
</dbReference>
<evidence type="ECO:0000256" key="5">
    <source>
        <dbReference type="ARBA" id="ARBA00022946"/>
    </source>
</evidence>
<dbReference type="SUPFAM" id="SSF51246">
    <property type="entry name" value="Rudiment single hybrid motif"/>
    <property type="match status" value="1"/>
</dbReference>
<dbReference type="SUPFAM" id="SSF56059">
    <property type="entry name" value="Glutathione synthetase ATP-binding domain-like"/>
    <property type="match status" value="1"/>
</dbReference>
<dbReference type="PANTHER" id="PTHR18866:SF33">
    <property type="entry name" value="METHYLCROTONOYL-COA CARBOXYLASE SUBUNIT ALPHA, MITOCHONDRIAL-RELATED"/>
    <property type="match status" value="1"/>
</dbReference>
<dbReference type="Pfam" id="PF02786">
    <property type="entry name" value="CPSase_L_D2"/>
    <property type="match status" value="1"/>
</dbReference>
<sequence>MFKKLLIANRGEIACRVIKTARRMGIKTVAVYSDADAQALFVRMADEAVRLGPPPAAESYLRADEIIRITKEVGAEAIHPGYGFLSENAGFSRACDEAGIAFVGPKPHTIEAMGSKARAKQLMGEAGVPMLPGYQGEDQSTDTFRAEAERIGYPVLLKAAAGGGGKGMRIVNEEKDLEGELESAKREAVSAFGDDRFIVEKFLGAPRHVEIQIFGDTHGNVVHLFERDCSVQRRYQKVIEEAPAPNLPDHVRAEFHRAAVEAGKAVDYVGAGTVEFLYDGDEGVYFMEMNTRLQVEHPVTEEITGLDLVEWQLRVAYGEEIPLRQDEIEPQGHAVEARLYAEDPEENYLPQIGRLTRFEFGDDDGILRLDTGVTPGDTITPFYDPMIAKVITYGSNRAEAVDALASALSAADIGGLVTNRDFLVRILRHPEFREAPPTTKFLTDHDLASGAKDISDAVLVAAAITYASEGRPLDRALGFRMNGPAEASVTLVRDRKPATVRLLDRDGGWSAEIDGEETSVRVSGSGEAFVITDGEEAVDVEWGWSDGHAVFLIASGETIRVPLFDPFSEAGAADAAAAALSSPMPATVTGVMVSEGDEVEAGQPLMTLEAMKMETVIKAPEAGRVTAVHFKKGDSAAKGAQLLDIEA</sequence>
<feature type="domain" description="Lipoyl-binding" evidence="8">
    <location>
        <begin position="567"/>
        <end position="646"/>
    </location>
</feature>
<evidence type="ECO:0000259" key="8">
    <source>
        <dbReference type="PROSITE" id="PS50968"/>
    </source>
</evidence>
<dbReference type="InterPro" id="IPR011764">
    <property type="entry name" value="Biotin_carboxylation_dom"/>
</dbReference>
<dbReference type="Pfam" id="PF21139">
    <property type="entry name" value="BT_MCC_alpha"/>
    <property type="match status" value="1"/>
</dbReference>
<evidence type="ECO:0000256" key="6">
    <source>
        <dbReference type="ARBA" id="ARBA00023267"/>
    </source>
</evidence>
<dbReference type="GO" id="GO:0016874">
    <property type="term" value="F:ligase activity"/>
    <property type="evidence" value="ECO:0007669"/>
    <property type="project" value="UniProtKB-KW"/>
</dbReference>
<proteinExistence type="predicted"/>
<dbReference type="AlphaFoldDB" id="A0A7Y3RK78"/>
<dbReference type="EMBL" id="JABFCX010000002">
    <property type="protein sequence ID" value="NNU15583.1"/>
    <property type="molecule type" value="Genomic_DNA"/>
</dbReference>
<dbReference type="InterPro" id="IPR011761">
    <property type="entry name" value="ATP-grasp"/>
</dbReference>
<dbReference type="FunFam" id="2.40.50.100:FF:000003">
    <property type="entry name" value="Acetyl-CoA carboxylase biotin carboxyl carrier protein"/>
    <property type="match status" value="1"/>
</dbReference>
<dbReference type="InterPro" id="IPR005481">
    <property type="entry name" value="BC-like_N"/>
</dbReference>
<dbReference type="SUPFAM" id="SSF52440">
    <property type="entry name" value="PreATP-grasp domain"/>
    <property type="match status" value="1"/>
</dbReference>
<feature type="domain" description="Biotin carboxylation" evidence="10">
    <location>
        <begin position="1"/>
        <end position="447"/>
    </location>
</feature>
<keyword evidence="6" id="KW-0092">Biotin</keyword>
<keyword evidence="4 7" id="KW-0067">ATP-binding</keyword>
<keyword evidence="12" id="KW-1185">Reference proteome</keyword>
<dbReference type="InterPro" id="IPR016185">
    <property type="entry name" value="PreATP-grasp_dom_sf"/>
</dbReference>
<dbReference type="FunFam" id="3.40.50.20:FF:000010">
    <property type="entry name" value="Propionyl-CoA carboxylase subunit alpha"/>
    <property type="match status" value="1"/>
</dbReference>
<dbReference type="InterPro" id="IPR005482">
    <property type="entry name" value="Biotin_COase_C"/>
</dbReference>
<dbReference type="Pfam" id="PF00364">
    <property type="entry name" value="Biotin_lipoyl"/>
    <property type="match status" value="1"/>
</dbReference>
<keyword evidence="2" id="KW-0436">Ligase</keyword>
<dbReference type="PROSITE" id="PS50979">
    <property type="entry name" value="BC"/>
    <property type="match status" value="1"/>
</dbReference>
<dbReference type="PROSITE" id="PS00867">
    <property type="entry name" value="CPSASE_2"/>
    <property type="match status" value="1"/>
</dbReference>
<comment type="caution">
    <text evidence="11">The sequence shown here is derived from an EMBL/GenBank/DDBJ whole genome shotgun (WGS) entry which is preliminary data.</text>
</comment>